<dbReference type="EMBL" id="CP012401">
    <property type="protein sequence ID" value="ALG69995.1"/>
    <property type="molecule type" value="Genomic_DNA"/>
</dbReference>
<organism evidence="1 2">
    <name type="scientific">Azospirillum thiophilum</name>
    <dbReference type="NCBI Taxonomy" id="528244"/>
    <lineage>
        <taxon>Bacteria</taxon>
        <taxon>Pseudomonadati</taxon>
        <taxon>Pseudomonadota</taxon>
        <taxon>Alphaproteobacteria</taxon>
        <taxon>Rhodospirillales</taxon>
        <taxon>Azospirillaceae</taxon>
        <taxon>Azospirillum</taxon>
    </lineage>
</organism>
<dbReference type="AlphaFoldDB" id="A0AAC8VV68"/>
<keyword evidence="2" id="KW-1185">Reference proteome</keyword>
<dbReference type="SUPFAM" id="SSF116734">
    <property type="entry name" value="DNA methylase specificity domain"/>
    <property type="match status" value="1"/>
</dbReference>
<evidence type="ECO:0000313" key="1">
    <source>
        <dbReference type="EMBL" id="ALG69995.1"/>
    </source>
</evidence>
<dbReference type="Proteomes" id="UP000069935">
    <property type="component" value="Chromosome 1"/>
</dbReference>
<dbReference type="REBASE" id="134714">
    <property type="entry name" value="S.Ath21654ORF2590P"/>
</dbReference>
<sequence length="65" mass="7070">MICPPPTDRAILVKHVYKETVKLDTLITEAQRAIDLLKERRAALISAAVTGQIDVRGLVESEAAA</sequence>
<proteinExistence type="predicted"/>
<evidence type="ECO:0008006" key="3">
    <source>
        <dbReference type="Google" id="ProtNLM"/>
    </source>
</evidence>
<gene>
    <name evidence="1" type="ORF">AL072_02600</name>
</gene>
<dbReference type="Gene3D" id="1.10.287.1120">
    <property type="entry name" value="Bipartite methylase S protein"/>
    <property type="match status" value="1"/>
</dbReference>
<evidence type="ECO:0000313" key="2">
    <source>
        <dbReference type="Proteomes" id="UP000069935"/>
    </source>
</evidence>
<accession>A0AAC8VV68</accession>
<dbReference type="KEGG" id="ati:AL072_02600"/>
<reference evidence="1 2" key="2">
    <citation type="journal article" date="2016" name="Genome Announc.">
        <title>Complete Genome Sequence of a Strain of Azospirillum thiophilum Isolated from a Sulfide Spring.</title>
        <authorList>
            <person name="Fomenkov A."/>
            <person name="Vincze T."/>
            <person name="Grabovich M."/>
            <person name="Anton B.P."/>
            <person name="Dubinina G."/>
            <person name="Orlova M."/>
            <person name="Belousova E."/>
            <person name="Roberts R.J."/>
        </authorList>
    </citation>
    <scope>NUCLEOTIDE SEQUENCE [LARGE SCALE GENOMIC DNA]</scope>
    <source>
        <strain evidence="1 2">BV-S</strain>
    </source>
</reference>
<protein>
    <recommendedName>
        <fullName evidence="3">Type I restriction modification DNA specificity domain-containing protein</fullName>
    </recommendedName>
</protein>
<name>A0AAC8VV68_9PROT</name>
<reference evidence="2" key="1">
    <citation type="submission" date="2015-08" db="EMBL/GenBank/DDBJ databases">
        <title>Complete Genome Sequence of Azospirillum thiophilum BV-S.</title>
        <authorList>
            <person name="Fomenkov A."/>
            <person name="Vincze T."/>
            <person name="Grabovich M."/>
            <person name="Dubinina G."/>
            <person name="Orlova M."/>
            <person name="Belousova E."/>
            <person name="Roberts R.J."/>
        </authorList>
    </citation>
    <scope>NUCLEOTIDE SEQUENCE [LARGE SCALE GENOMIC DNA]</scope>
    <source>
        <strain evidence="2">BV-S</strain>
    </source>
</reference>